<evidence type="ECO:0000313" key="2">
    <source>
        <dbReference type="Proteomes" id="UP000231542"/>
    </source>
</evidence>
<accession>A0A2H0YYU9</accession>
<proteinExistence type="predicted"/>
<organism evidence="1 2">
    <name type="scientific">Candidatus Kerfeldbacteria bacterium CG08_land_8_20_14_0_20_40_16</name>
    <dbReference type="NCBI Taxonomy" id="2014244"/>
    <lineage>
        <taxon>Bacteria</taxon>
        <taxon>Candidatus Kerfeldiibacteriota</taxon>
    </lineage>
</organism>
<sequence length="65" mass="7473">MYYDYKELFGIIFIVPKESSDAYTVQDVNFLKMLAEEASIGLANVLLYKHTIEGLKRRIEKGEIG</sequence>
<evidence type="ECO:0008006" key="3">
    <source>
        <dbReference type="Google" id="ProtNLM"/>
    </source>
</evidence>
<comment type="caution">
    <text evidence="1">The sequence shown here is derived from an EMBL/GenBank/DDBJ whole genome shotgun (WGS) entry which is preliminary data.</text>
</comment>
<dbReference type="SUPFAM" id="SSF55781">
    <property type="entry name" value="GAF domain-like"/>
    <property type="match status" value="1"/>
</dbReference>
<dbReference type="Proteomes" id="UP000231542">
    <property type="component" value="Unassembled WGS sequence"/>
</dbReference>
<dbReference type="EMBL" id="PEXU01000013">
    <property type="protein sequence ID" value="PIS42903.1"/>
    <property type="molecule type" value="Genomic_DNA"/>
</dbReference>
<evidence type="ECO:0000313" key="1">
    <source>
        <dbReference type="EMBL" id="PIS42903.1"/>
    </source>
</evidence>
<gene>
    <name evidence="1" type="ORF">COT24_01090</name>
</gene>
<dbReference type="InterPro" id="IPR029016">
    <property type="entry name" value="GAF-like_dom_sf"/>
</dbReference>
<dbReference type="AlphaFoldDB" id="A0A2H0YYU9"/>
<dbReference type="Gene3D" id="3.30.450.40">
    <property type="match status" value="1"/>
</dbReference>
<protein>
    <recommendedName>
        <fullName evidence="3">GAF domain-containing protein</fullName>
    </recommendedName>
</protein>
<name>A0A2H0YYU9_9BACT</name>
<reference evidence="1 2" key="1">
    <citation type="submission" date="2017-09" db="EMBL/GenBank/DDBJ databases">
        <title>Depth-based differentiation of microbial function through sediment-hosted aquifers and enrichment of novel symbionts in the deep terrestrial subsurface.</title>
        <authorList>
            <person name="Probst A.J."/>
            <person name="Ladd B."/>
            <person name="Jarett J.K."/>
            <person name="Geller-Mcgrath D.E."/>
            <person name="Sieber C.M."/>
            <person name="Emerson J.B."/>
            <person name="Anantharaman K."/>
            <person name="Thomas B.C."/>
            <person name="Malmstrom R."/>
            <person name="Stieglmeier M."/>
            <person name="Klingl A."/>
            <person name="Woyke T."/>
            <person name="Ryan C.M."/>
            <person name="Banfield J.F."/>
        </authorList>
    </citation>
    <scope>NUCLEOTIDE SEQUENCE [LARGE SCALE GENOMIC DNA]</scope>
    <source>
        <strain evidence="1">CG08_land_8_20_14_0_20_40_16</strain>
    </source>
</reference>